<name>A0A3P6E7S9_BRAOL</name>
<gene>
    <name evidence="1" type="ORF">BOLC7T41168H</name>
</gene>
<sequence length="45" mass="5134">MGKLVRLWRGEWLNEGDGAWNFNADPTDFGMRYVVGQGTLVLLSY</sequence>
<dbReference type="AlphaFoldDB" id="A0A3P6E7S9"/>
<dbReference type="EMBL" id="LR031876">
    <property type="protein sequence ID" value="VDD35608.1"/>
    <property type="molecule type" value="Genomic_DNA"/>
</dbReference>
<evidence type="ECO:0000313" key="1">
    <source>
        <dbReference type="EMBL" id="VDD35608.1"/>
    </source>
</evidence>
<reference evidence="1" key="1">
    <citation type="submission" date="2018-11" db="EMBL/GenBank/DDBJ databases">
        <authorList>
            <consortium name="Genoscope - CEA"/>
            <person name="William W."/>
        </authorList>
    </citation>
    <scope>NUCLEOTIDE SEQUENCE</scope>
</reference>
<protein>
    <submittedName>
        <fullName evidence="1">Uncharacterized protein</fullName>
    </submittedName>
</protein>
<proteinExistence type="predicted"/>
<organism evidence="1">
    <name type="scientific">Brassica oleracea</name>
    <name type="common">Wild cabbage</name>
    <dbReference type="NCBI Taxonomy" id="3712"/>
    <lineage>
        <taxon>Eukaryota</taxon>
        <taxon>Viridiplantae</taxon>
        <taxon>Streptophyta</taxon>
        <taxon>Embryophyta</taxon>
        <taxon>Tracheophyta</taxon>
        <taxon>Spermatophyta</taxon>
        <taxon>Magnoliopsida</taxon>
        <taxon>eudicotyledons</taxon>
        <taxon>Gunneridae</taxon>
        <taxon>Pentapetalae</taxon>
        <taxon>rosids</taxon>
        <taxon>malvids</taxon>
        <taxon>Brassicales</taxon>
        <taxon>Brassicaceae</taxon>
        <taxon>Brassiceae</taxon>
        <taxon>Brassica</taxon>
    </lineage>
</organism>
<accession>A0A3P6E7S9</accession>